<gene>
    <name evidence="1" type="ORF">HS088_TW08G00541</name>
</gene>
<dbReference type="Proteomes" id="UP000593562">
    <property type="component" value="Unassembled WGS sequence"/>
</dbReference>
<evidence type="ECO:0000313" key="2">
    <source>
        <dbReference type="Proteomes" id="UP000593562"/>
    </source>
</evidence>
<sequence>MSLSQFGSGYQQYNNIEAVKSHQVIQDAQYRSGSMHTAIDDSSPSESLGSLHIGDINDTEAVKAMVDGCFWGTHMMQGLSYGDLQKTNCVADEYNLPLPQFSTSEQQDMISEMVSCEPTIQGINLYPGSMKIAPSDSSASEYSGSLPAKDMSDTEAIDEFIANCLATAPGGSSDSDWARWFERPSACFSYT</sequence>
<keyword evidence="2" id="KW-1185">Reference proteome</keyword>
<organism evidence="1 2">
    <name type="scientific">Tripterygium wilfordii</name>
    <name type="common">Thunder God vine</name>
    <dbReference type="NCBI Taxonomy" id="458696"/>
    <lineage>
        <taxon>Eukaryota</taxon>
        <taxon>Viridiplantae</taxon>
        <taxon>Streptophyta</taxon>
        <taxon>Embryophyta</taxon>
        <taxon>Tracheophyta</taxon>
        <taxon>Spermatophyta</taxon>
        <taxon>Magnoliopsida</taxon>
        <taxon>eudicotyledons</taxon>
        <taxon>Gunneridae</taxon>
        <taxon>Pentapetalae</taxon>
        <taxon>rosids</taxon>
        <taxon>fabids</taxon>
        <taxon>Celastrales</taxon>
        <taxon>Celastraceae</taxon>
        <taxon>Tripterygium</taxon>
    </lineage>
</organism>
<dbReference type="AlphaFoldDB" id="A0A7J7DC96"/>
<evidence type="ECO:0000313" key="1">
    <source>
        <dbReference type="EMBL" id="KAF5743953.1"/>
    </source>
</evidence>
<comment type="caution">
    <text evidence="1">The sequence shown here is derived from an EMBL/GenBank/DDBJ whole genome shotgun (WGS) entry which is preliminary data.</text>
</comment>
<dbReference type="EMBL" id="JAAARO010000008">
    <property type="protein sequence ID" value="KAF5743953.1"/>
    <property type="molecule type" value="Genomic_DNA"/>
</dbReference>
<dbReference type="InParanoid" id="A0A7J7DC96"/>
<protein>
    <submittedName>
        <fullName evidence="1">Uncharacterized protein</fullName>
    </submittedName>
</protein>
<accession>A0A7J7DC96</accession>
<reference evidence="1 2" key="1">
    <citation type="journal article" date="2020" name="Nat. Commun.">
        <title>Genome of Tripterygium wilfordii and identification of cytochrome P450 involved in triptolide biosynthesis.</title>
        <authorList>
            <person name="Tu L."/>
            <person name="Su P."/>
            <person name="Zhang Z."/>
            <person name="Gao L."/>
            <person name="Wang J."/>
            <person name="Hu T."/>
            <person name="Zhou J."/>
            <person name="Zhang Y."/>
            <person name="Zhao Y."/>
            <person name="Liu Y."/>
            <person name="Song Y."/>
            <person name="Tong Y."/>
            <person name="Lu Y."/>
            <person name="Yang J."/>
            <person name="Xu C."/>
            <person name="Jia M."/>
            <person name="Peters R.J."/>
            <person name="Huang L."/>
            <person name="Gao W."/>
        </authorList>
    </citation>
    <scope>NUCLEOTIDE SEQUENCE [LARGE SCALE GENOMIC DNA]</scope>
    <source>
        <strain evidence="2">cv. XIE 37</strain>
        <tissue evidence="1">Leaf</tissue>
    </source>
</reference>
<proteinExistence type="predicted"/>
<name>A0A7J7DC96_TRIWF</name>